<reference evidence="1" key="1">
    <citation type="journal article" date="2019" name="bioRxiv">
        <title>The Genome of the Zebra Mussel, Dreissena polymorpha: A Resource for Invasive Species Research.</title>
        <authorList>
            <person name="McCartney M.A."/>
            <person name="Auch B."/>
            <person name="Kono T."/>
            <person name="Mallez S."/>
            <person name="Zhang Y."/>
            <person name="Obille A."/>
            <person name="Becker A."/>
            <person name="Abrahante J.E."/>
            <person name="Garbe J."/>
            <person name="Badalamenti J.P."/>
            <person name="Herman A."/>
            <person name="Mangelson H."/>
            <person name="Liachko I."/>
            <person name="Sullivan S."/>
            <person name="Sone E.D."/>
            <person name="Koren S."/>
            <person name="Silverstein K.A.T."/>
            <person name="Beckman K.B."/>
            <person name="Gohl D.M."/>
        </authorList>
    </citation>
    <scope>NUCLEOTIDE SEQUENCE</scope>
    <source>
        <strain evidence="1">Duluth1</strain>
        <tissue evidence="1">Whole animal</tissue>
    </source>
</reference>
<reference evidence="1" key="2">
    <citation type="submission" date="2020-11" db="EMBL/GenBank/DDBJ databases">
        <authorList>
            <person name="McCartney M.A."/>
            <person name="Auch B."/>
            <person name="Kono T."/>
            <person name="Mallez S."/>
            <person name="Becker A."/>
            <person name="Gohl D.M."/>
            <person name="Silverstein K.A.T."/>
            <person name="Koren S."/>
            <person name="Bechman K.B."/>
            <person name="Herman A."/>
            <person name="Abrahante J.E."/>
            <person name="Garbe J."/>
        </authorList>
    </citation>
    <scope>NUCLEOTIDE SEQUENCE</scope>
    <source>
        <strain evidence="1">Duluth1</strain>
        <tissue evidence="1">Whole animal</tissue>
    </source>
</reference>
<proteinExistence type="predicted"/>
<evidence type="ECO:0000313" key="2">
    <source>
        <dbReference type="Proteomes" id="UP000828390"/>
    </source>
</evidence>
<protein>
    <submittedName>
        <fullName evidence="1">Uncharacterized protein</fullName>
    </submittedName>
</protein>
<dbReference type="Proteomes" id="UP000828390">
    <property type="component" value="Unassembled WGS sequence"/>
</dbReference>
<dbReference type="EMBL" id="JAIWYP010000002">
    <property type="protein sequence ID" value="KAH3862200.1"/>
    <property type="molecule type" value="Genomic_DNA"/>
</dbReference>
<comment type="caution">
    <text evidence="1">The sequence shown here is derived from an EMBL/GenBank/DDBJ whole genome shotgun (WGS) entry which is preliminary data.</text>
</comment>
<dbReference type="AlphaFoldDB" id="A0A9D4RDC9"/>
<organism evidence="1 2">
    <name type="scientific">Dreissena polymorpha</name>
    <name type="common">Zebra mussel</name>
    <name type="synonym">Mytilus polymorpha</name>
    <dbReference type="NCBI Taxonomy" id="45954"/>
    <lineage>
        <taxon>Eukaryota</taxon>
        <taxon>Metazoa</taxon>
        <taxon>Spiralia</taxon>
        <taxon>Lophotrochozoa</taxon>
        <taxon>Mollusca</taxon>
        <taxon>Bivalvia</taxon>
        <taxon>Autobranchia</taxon>
        <taxon>Heteroconchia</taxon>
        <taxon>Euheterodonta</taxon>
        <taxon>Imparidentia</taxon>
        <taxon>Neoheterodontei</taxon>
        <taxon>Myida</taxon>
        <taxon>Dreissenoidea</taxon>
        <taxon>Dreissenidae</taxon>
        <taxon>Dreissena</taxon>
    </lineage>
</organism>
<name>A0A9D4RDC9_DREPO</name>
<evidence type="ECO:0000313" key="1">
    <source>
        <dbReference type="EMBL" id="KAH3862200.1"/>
    </source>
</evidence>
<gene>
    <name evidence="1" type="ORF">DPMN_025166</name>
</gene>
<keyword evidence="2" id="KW-1185">Reference proteome</keyword>
<sequence>MPQDPTVDVMRNYLEHMKIFTSGGTAALSLQEQTFLVQKQLQKYFVQKVLKSKAVSKSICTTGSYARN</sequence>
<accession>A0A9D4RDC9</accession>